<sequence>MQTSRFTSRASALLTQRSAMPFSRTFASSSAIMQRVSDLIKHDHDELRTYKDNILNAKDDDEKVRWQNQFTWELARHSIAEELVVYPAMEKNCPDGKAMADKDRGEHRTVKELLHKFQNLNPDVEDFEPTLKALWRELDQHIKEEENGDLPTLEKYLDADESARLADSFDTTKAFVPSRSHPSAPDNGGPFETVMGLMAAPLDRLGDLFRKFPRRDPEVTPERCRSDEQNDASKNNNRESISLPPFPSIMSALSDFFTSVLE</sequence>
<proteinExistence type="predicted"/>
<reference evidence="3 4" key="1">
    <citation type="journal article" date="2014" name="BMC Genomics">
        <title>Genome sequencing of four Aureobasidium pullulans varieties: biotechnological potential, stress tolerance, and description of new species.</title>
        <authorList>
            <person name="Gostin Ar C."/>
            <person name="Ohm R.A."/>
            <person name="Kogej T."/>
            <person name="Sonjak S."/>
            <person name="Turk M."/>
            <person name="Zajc J."/>
            <person name="Zalar P."/>
            <person name="Grube M."/>
            <person name="Sun H."/>
            <person name="Han J."/>
            <person name="Sharma A."/>
            <person name="Chiniquy J."/>
            <person name="Ngan C.Y."/>
            <person name="Lipzen A."/>
            <person name="Barry K."/>
            <person name="Grigoriev I.V."/>
            <person name="Gunde-Cimerman N."/>
        </authorList>
    </citation>
    <scope>NUCLEOTIDE SEQUENCE [LARGE SCALE GENOMIC DNA]</scope>
    <source>
        <strain evidence="3 4">CBS 147.97</strain>
    </source>
</reference>
<dbReference type="EMBL" id="KL584702">
    <property type="protein sequence ID" value="KEQ78020.1"/>
    <property type="molecule type" value="Genomic_DNA"/>
</dbReference>
<evidence type="ECO:0000259" key="2">
    <source>
        <dbReference type="Pfam" id="PF01814"/>
    </source>
</evidence>
<dbReference type="PANTHER" id="PTHR35585">
    <property type="entry name" value="HHE DOMAIN PROTEIN (AFU_ORTHOLOGUE AFUA_4G00730)"/>
    <property type="match status" value="1"/>
</dbReference>
<accession>A0A074WXQ7</accession>
<evidence type="ECO:0000256" key="1">
    <source>
        <dbReference type="SAM" id="MobiDB-lite"/>
    </source>
</evidence>
<dbReference type="InterPro" id="IPR012312">
    <property type="entry name" value="Hemerythrin-like"/>
</dbReference>
<dbReference type="PANTHER" id="PTHR35585:SF1">
    <property type="entry name" value="HHE DOMAIN PROTEIN (AFU_ORTHOLOGUE AFUA_4G00730)"/>
    <property type="match status" value="1"/>
</dbReference>
<dbReference type="AlphaFoldDB" id="A0A074WXQ7"/>
<dbReference type="HOGENOM" id="CLU_079417_0_1_1"/>
<name>A0A074WXQ7_9PEZI</name>
<protein>
    <submittedName>
        <fullName evidence="3">HHE domain protein</fullName>
    </submittedName>
</protein>
<dbReference type="Gene3D" id="1.20.120.520">
    <property type="entry name" value="nmb1532 protein domain like"/>
    <property type="match status" value="1"/>
</dbReference>
<feature type="region of interest" description="Disordered" evidence="1">
    <location>
        <begin position="213"/>
        <end position="244"/>
    </location>
</feature>
<dbReference type="GeneID" id="25414536"/>
<feature type="domain" description="Hemerythrin-like" evidence="2">
    <location>
        <begin position="37"/>
        <end position="152"/>
    </location>
</feature>
<organism evidence="3 4">
    <name type="scientific">Aureobasidium namibiae CBS 147.97</name>
    <dbReference type="NCBI Taxonomy" id="1043004"/>
    <lineage>
        <taxon>Eukaryota</taxon>
        <taxon>Fungi</taxon>
        <taxon>Dikarya</taxon>
        <taxon>Ascomycota</taxon>
        <taxon>Pezizomycotina</taxon>
        <taxon>Dothideomycetes</taxon>
        <taxon>Dothideomycetidae</taxon>
        <taxon>Dothideales</taxon>
        <taxon>Saccotheciaceae</taxon>
        <taxon>Aureobasidium</taxon>
    </lineage>
</organism>
<keyword evidence="4" id="KW-1185">Reference proteome</keyword>
<dbReference type="RefSeq" id="XP_013432271.1">
    <property type="nucleotide sequence ID" value="XM_013576817.1"/>
</dbReference>
<gene>
    <name evidence="3" type="ORF">M436DRAFT_69161</name>
</gene>
<feature type="compositionally biased region" description="Basic and acidic residues" evidence="1">
    <location>
        <begin position="213"/>
        <end position="228"/>
    </location>
</feature>
<dbReference type="Pfam" id="PF01814">
    <property type="entry name" value="Hemerythrin"/>
    <property type="match status" value="1"/>
</dbReference>
<dbReference type="Proteomes" id="UP000027730">
    <property type="component" value="Unassembled WGS sequence"/>
</dbReference>
<dbReference type="OrthoDB" id="9983919at2759"/>
<evidence type="ECO:0000313" key="4">
    <source>
        <dbReference type="Proteomes" id="UP000027730"/>
    </source>
</evidence>
<dbReference type="STRING" id="1043004.A0A074WXQ7"/>
<evidence type="ECO:0000313" key="3">
    <source>
        <dbReference type="EMBL" id="KEQ78020.1"/>
    </source>
</evidence>